<dbReference type="PANTHER" id="PTHR36152">
    <property type="entry name" value="CYTOPLASMIC PROTEIN-RELATED"/>
    <property type="match status" value="1"/>
</dbReference>
<gene>
    <name evidence="1" type="ORF">NX773_19475</name>
</gene>
<proteinExistence type="predicted"/>
<evidence type="ECO:0000313" key="1">
    <source>
        <dbReference type="EMBL" id="MCS0610352.1"/>
    </source>
</evidence>
<organism evidence="1 2">
    <name type="scientific">Massilia solisilvae</name>
    <dbReference type="NCBI Taxonomy" id="1811225"/>
    <lineage>
        <taxon>Bacteria</taxon>
        <taxon>Pseudomonadati</taxon>
        <taxon>Pseudomonadota</taxon>
        <taxon>Betaproteobacteria</taxon>
        <taxon>Burkholderiales</taxon>
        <taxon>Oxalobacteraceae</taxon>
        <taxon>Telluria group</taxon>
        <taxon>Massilia</taxon>
    </lineage>
</organism>
<dbReference type="SUPFAM" id="SSF141452">
    <property type="entry name" value="Hcp1-like"/>
    <property type="match status" value="1"/>
</dbReference>
<protein>
    <submittedName>
        <fullName evidence="1">Type VI secretion system tube protein Hcp</fullName>
    </submittedName>
</protein>
<keyword evidence="2" id="KW-1185">Reference proteome</keyword>
<dbReference type="InterPro" id="IPR053165">
    <property type="entry name" value="HSI-I_assembly_Hcp1"/>
</dbReference>
<dbReference type="InterPro" id="IPR008514">
    <property type="entry name" value="T6SS_Hcp"/>
</dbReference>
<dbReference type="EMBL" id="JANUGV010000006">
    <property type="protein sequence ID" value="MCS0610352.1"/>
    <property type="molecule type" value="Genomic_DNA"/>
</dbReference>
<dbReference type="Pfam" id="PF05638">
    <property type="entry name" value="T6SS_HCP"/>
    <property type="match status" value="1"/>
</dbReference>
<dbReference type="Proteomes" id="UP001205861">
    <property type="component" value="Unassembled WGS sequence"/>
</dbReference>
<dbReference type="RefSeq" id="WP_258857944.1">
    <property type="nucleotide sequence ID" value="NZ_JANUGV010000006.1"/>
</dbReference>
<dbReference type="InterPro" id="IPR036624">
    <property type="entry name" value="Hcp1-lik_sf"/>
</dbReference>
<dbReference type="PANTHER" id="PTHR36152:SF5">
    <property type="entry name" value="PROTEIN HCP1"/>
    <property type="match status" value="1"/>
</dbReference>
<evidence type="ECO:0000313" key="2">
    <source>
        <dbReference type="Proteomes" id="UP001205861"/>
    </source>
</evidence>
<name>A0ABT2BPA4_9BURK</name>
<sequence>MAIDVYLQIEGIKGESQDDKHKDWIEASGVRWSIFQPRSASASTAGGHTAERVEMSDISFTKMADLSTPILAQYCAMGKTIPKAVFEFMRADGDGKPICYFRIELKNVIIASVAPSIEGGHILHESIGLKFAEVVYKYTQQKIGGGAGGNTAGGWNLAANKVAS</sequence>
<comment type="caution">
    <text evidence="1">The sequence shown here is derived from an EMBL/GenBank/DDBJ whole genome shotgun (WGS) entry which is preliminary data.</text>
</comment>
<dbReference type="Gene3D" id="2.30.110.20">
    <property type="entry name" value="Hcp1-like"/>
    <property type="match status" value="1"/>
</dbReference>
<reference evidence="1 2" key="1">
    <citation type="submission" date="2022-08" db="EMBL/GenBank/DDBJ databases">
        <title>Reclassification of Massilia species as members of the genera Telluria, Duganella, Pseudoduganella, Mokoshia gen. nov. and Zemynaea gen. nov. using orthogonal and non-orthogonal genome-based approaches.</title>
        <authorList>
            <person name="Bowman J.P."/>
        </authorList>
    </citation>
    <scope>NUCLEOTIDE SEQUENCE [LARGE SCALE GENOMIC DNA]</scope>
    <source>
        <strain evidence="1 2">JCM 31607</strain>
    </source>
</reference>
<accession>A0ABT2BPA4</accession>
<dbReference type="NCBIfam" id="TIGR03344">
    <property type="entry name" value="VI_effect_Hcp1"/>
    <property type="match status" value="1"/>
</dbReference>